<dbReference type="SMART" id="SM00454">
    <property type="entry name" value="SAM"/>
    <property type="match status" value="2"/>
</dbReference>
<dbReference type="AlphaFoldDB" id="A0A2T7PJI7"/>
<feature type="region of interest" description="Disordered" evidence="4">
    <location>
        <begin position="274"/>
        <end position="357"/>
    </location>
</feature>
<feature type="compositionally biased region" description="Basic and acidic residues" evidence="4">
    <location>
        <begin position="282"/>
        <end position="291"/>
    </location>
</feature>
<feature type="compositionally biased region" description="Polar residues" evidence="4">
    <location>
        <begin position="335"/>
        <end position="344"/>
    </location>
</feature>
<dbReference type="Pfam" id="PF12796">
    <property type="entry name" value="Ank_2"/>
    <property type="match status" value="2"/>
</dbReference>
<dbReference type="PROSITE" id="PS50105">
    <property type="entry name" value="SAM_DOMAIN"/>
    <property type="match status" value="2"/>
</dbReference>
<feature type="compositionally biased region" description="Low complexity" evidence="4">
    <location>
        <begin position="1243"/>
        <end position="1255"/>
    </location>
</feature>
<feature type="repeat" description="ANK" evidence="3">
    <location>
        <begin position="193"/>
        <end position="225"/>
    </location>
</feature>
<feature type="compositionally biased region" description="Polar residues" evidence="4">
    <location>
        <begin position="416"/>
        <end position="436"/>
    </location>
</feature>
<feature type="compositionally biased region" description="Basic and acidic residues" evidence="4">
    <location>
        <begin position="664"/>
        <end position="681"/>
    </location>
</feature>
<feature type="compositionally biased region" description="Pro residues" evidence="4">
    <location>
        <begin position="570"/>
        <end position="583"/>
    </location>
</feature>
<dbReference type="PROSITE" id="PS50088">
    <property type="entry name" value="ANK_REPEAT"/>
    <property type="match status" value="4"/>
</dbReference>
<proteinExistence type="predicted"/>
<dbReference type="PRINTS" id="PR01415">
    <property type="entry name" value="ANKYRIN"/>
</dbReference>
<evidence type="ECO:0000256" key="4">
    <source>
        <dbReference type="SAM" id="MobiDB-lite"/>
    </source>
</evidence>
<dbReference type="PROSITE" id="PS50297">
    <property type="entry name" value="ANK_REP_REGION"/>
    <property type="match status" value="4"/>
</dbReference>
<keyword evidence="8" id="KW-1185">Reference proteome</keyword>
<dbReference type="GO" id="GO:0005829">
    <property type="term" value="C:cytosol"/>
    <property type="evidence" value="ECO:0007669"/>
    <property type="project" value="TreeGrafter"/>
</dbReference>
<dbReference type="CDD" id="cd09499">
    <property type="entry name" value="SAM_AIDA1AB-like_repeat1"/>
    <property type="match status" value="1"/>
</dbReference>
<dbReference type="SMART" id="SM00462">
    <property type="entry name" value="PTB"/>
    <property type="match status" value="1"/>
</dbReference>
<feature type="compositionally biased region" description="Polar residues" evidence="4">
    <location>
        <begin position="629"/>
        <end position="645"/>
    </location>
</feature>
<sequence>MGKDQELLEAARTGNLQAVRTILSGKSPRASTSSGGLTGSLRSLLALKHVNVNCTDNNGETPLHLAALNGHMDVVVALLTAKASVVEVDSKGCTPLHLAAWNGHAPICELLLDSSPDKSIVNVQTTEGETPLHFAAQHGHLDVVTLLLKNKADPTYRTLSERSALDLAAQYGKTDVVRTLVTGRPELLAHSAGQPSPLHQAAFNGHVSIVRFLLDSGFPVNTRVTVKCISNKYELKYFAGVDVWAQAKNGMTAEDILRSINSRLTKDALQIISGHVNSQRTPDSDGEKDENGIPGPGNSVQEDVTSSGTFHPVPKTRTVYPGVSPDTTHLADMLSASTHTQGEQLSPPPLPPRISLRPVDFSKRESMPLEIGSGHLIVEASARSQSRSREASPMSGNREQPKKPPRKTPSVRRTEATQNSDGASTSCAQGQSNSMEQVEETLPDPMPCVTEQTRTEYVNVEFDRTSSTFTIGMSKEDDTNTSVSVIKANCSEHESPSLNSASAEELGAEKCIERTDCHGDGIAAEEDIEGKHGKPKSLQLDGSKKRDSSGSCSAGTDNDLPDLPLSPTNYPQPPTPDCPPPSPSTAMHGIHLKINPQDKRKSKNMETITDANLLTTSSTSESGGEKIAQASQPSEPETSSKQGDSQVKADQVSSHTDCELLQESIKEDKSKGVKMEKKTQKSSEGSAEDVTLEMEVERVQMRRSMSAGNEPLDWQSNVFAGLLKGSTPGGSRKVVSQICENVVVKTVRSKRRSTPSGLVTFDPLMEKEEDKDMVDTQRIFHEIDNMAGPDVKEGSAQRETHKSEEFDDTEEWANIAATLETFGAGIARESVFVREYEPGFAKALAVAGPHKIQSVGEWLESLGLEQYENTLVANGYDDTDFLGGTIVDDQDLASIGITNGAHRAVIVSAARRLPTVKPINQSALPVSVESWLETLRLGQYLDTFLSHKYNTMQRVVKLWELELNTVLDITSIGHRKRILASLGERAFEERDTSVSPARVRRKSSDEEEPKSPFEHIDLYRDYTGVKPRTSDEGEQKSPLQSPLMTFEKGSENGLSSPQGIRDSQIHIRPPHLMHITGSIRQWRHRPEVLIKGCCNYTAHYLGSTVIKELKGTKTTQESIAKLKKSADVIGKIPTIMLSISYKGVKFIDARSKKVICDHEIANIFCACQDGDHMNFFAYVTKDKESSKHYCHVFSVRSRELAGEIILTLGEAFEIAYQMALKERAEEDAFQFEQQLSQSDPDDSASVSSKASVNTV</sequence>
<feature type="repeat" description="ANK" evidence="3">
    <location>
        <begin position="127"/>
        <end position="159"/>
    </location>
</feature>
<keyword evidence="1" id="KW-0677">Repeat</keyword>
<accession>A0A2T7PJI7</accession>
<dbReference type="InterPro" id="IPR036770">
    <property type="entry name" value="Ankyrin_rpt-contain_sf"/>
</dbReference>
<feature type="region of interest" description="Disordered" evidence="4">
    <location>
        <begin position="990"/>
        <end position="1061"/>
    </location>
</feature>
<evidence type="ECO:0000256" key="1">
    <source>
        <dbReference type="ARBA" id="ARBA00022737"/>
    </source>
</evidence>
<dbReference type="InterPro" id="IPR006020">
    <property type="entry name" value="PTB/PI_dom"/>
</dbReference>
<evidence type="ECO:0000256" key="2">
    <source>
        <dbReference type="ARBA" id="ARBA00023043"/>
    </source>
</evidence>
<dbReference type="InterPro" id="IPR011993">
    <property type="entry name" value="PH-like_dom_sf"/>
</dbReference>
<dbReference type="PROSITE" id="PS01179">
    <property type="entry name" value="PID"/>
    <property type="match status" value="1"/>
</dbReference>
<dbReference type="InterPro" id="IPR033635">
    <property type="entry name" value="ANKS1/Caskin"/>
</dbReference>
<dbReference type="InterPro" id="IPR002110">
    <property type="entry name" value="Ankyrin_rpt"/>
</dbReference>
<feature type="compositionally biased region" description="Basic and acidic residues" evidence="4">
    <location>
        <begin position="1009"/>
        <end position="1020"/>
    </location>
</feature>
<dbReference type="PANTHER" id="PTHR24174">
    <property type="entry name" value="ANKYRIN REPEAT AND STERILE ALPHA MOTIF DOMAIN-CONTAINING PROTEIN 1"/>
    <property type="match status" value="1"/>
</dbReference>
<feature type="domain" description="PID" evidence="5">
    <location>
        <begin position="1094"/>
        <end position="1226"/>
    </location>
</feature>
<dbReference type="Gene3D" id="1.10.150.50">
    <property type="entry name" value="Transcription Factor, Ets-1"/>
    <property type="match status" value="2"/>
</dbReference>
<dbReference type="Pfam" id="PF00023">
    <property type="entry name" value="Ank"/>
    <property type="match status" value="1"/>
</dbReference>
<dbReference type="EMBL" id="PZQS01000003">
    <property type="protein sequence ID" value="PVD33570.1"/>
    <property type="molecule type" value="Genomic_DNA"/>
</dbReference>
<gene>
    <name evidence="7" type="ORF">C0Q70_04827</name>
</gene>
<feature type="region of interest" description="Disordered" evidence="4">
    <location>
        <begin position="1231"/>
        <end position="1255"/>
    </location>
</feature>
<dbReference type="InterPro" id="IPR001660">
    <property type="entry name" value="SAM"/>
</dbReference>
<name>A0A2T7PJI7_POMCA</name>
<evidence type="ECO:0000259" key="5">
    <source>
        <dbReference type="PROSITE" id="PS01179"/>
    </source>
</evidence>
<dbReference type="Gene3D" id="1.25.40.20">
    <property type="entry name" value="Ankyrin repeat-containing domain"/>
    <property type="match status" value="2"/>
</dbReference>
<feature type="region of interest" description="Disordered" evidence="4">
    <location>
        <begin position="611"/>
        <end position="691"/>
    </location>
</feature>
<evidence type="ECO:0008006" key="9">
    <source>
        <dbReference type="Google" id="ProtNLM"/>
    </source>
</evidence>
<dbReference type="SUPFAM" id="SSF47769">
    <property type="entry name" value="SAM/Pointed domain"/>
    <property type="match status" value="2"/>
</dbReference>
<dbReference type="SUPFAM" id="SSF48403">
    <property type="entry name" value="Ankyrin repeat"/>
    <property type="match status" value="1"/>
</dbReference>
<dbReference type="Proteomes" id="UP000245119">
    <property type="component" value="Linkage Group LG3"/>
</dbReference>
<dbReference type="Pfam" id="PF00640">
    <property type="entry name" value="PID"/>
    <property type="match status" value="1"/>
</dbReference>
<protein>
    <recommendedName>
        <fullName evidence="9">Ankyrin repeat and sterile alpha motif domain-containing protein 1B</fullName>
    </recommendedName>
</protein>
<evidence type="ECO:0000313" key="8">
    <source>
        <dbReference type="Proteomes" id="UP000245119"/>
    </source>
</evidence>
<evidence type="ECO:0000313" key="7">
    <source>
        <dbReference type="EMBL" id="PVD33570.1"/>
    </source>
</evidence>
<feature type="domain" description="SAM" evidence="6">
    <location>
        <begin position="927"/>
        <end position="982"/>
    </location>
</feature>
<feature type="region of interest" description="Disordered" evidence="4">
    <location>
        <begin position="381"/>
        <end position="447"/>
    </location>
</feature>
<dbReference type="SUPFAM" id="SSF50729">
    <property type="entry name" value="PH domain-like"/>
    <property type="match status" value="1"/>
</dbReference>
<comment type="caution">
    <text evidence="7">The sequence shown here is derived from an EMBL/GenBank/DDBJ whole genome shotgun (WGS) entry which is preliminary data.</text>
</comment>
<dbReference type="SMART" id="SM00248">
    <property type="entry name" value="ANK"/>
    <property type="match status" value="5"/>
</dbReference>
<feature type="repeat" description="ANK" evidence="3">
    <location>
        <begin position="91"/>
        <end position="123"/>
    </location>
</feature>
<feature type="repeat" description="ANK" evidence="3">
    <location>
        <begin position="58"/>
        <end position="90"/>
    </location>
</feature>
<feature type="compositionally biased region" description="Polar residues" evidence="4">
    <location>
        <begin position="298"/>
        <end position="309"/>
    </location>
</feature>
<evidence type="ECO:0000259" key="6">
    <source>
        <dbReference type="PROSITE" id="PS50105"/>
    </source>
</evidence>
<dbReference type="CDD" id="cd01274">
    <property type="entry name" value="PTB_Anks"/>
    <property type="match status" value="1"/>
</dbReference>
<dbReference type="InterPro" id="IPR041880">
    <property type="entry name" value="SAM_ANKS1_repeat1"/>
</dbReference>
<dbReference type="STRING" id="400727.A0A2T7PJI7"/>
<dbReference type="Gene3D" id="2.30.29.30">
    <property type="entry name" value="Pleckstrin-homology domain (PH domain)/Phosphotyrosine-binding domain (PTB)"/>
    <property type="match status" value="1"/>
</dbReference>
<reference evidence="7 8" key="1">
    <citation type="submission" date="2018-04" db="EMBL/GenBank/DDBJ databases">
        <title>The genome of golden apple snail Pomacea canaliculata provides insight into stress tolerance and invasive adaptation.</title>
        <authorList>
            <person name="Liu C."/>
            <person name="Liu B."/>
            <person name="Ren Y."/>
            <person name="Zhang Y."/>
            <person name="Wang H."/>
            <person name="Li S."/>
            <person name="Jiang F."/>
            <person name="Yin L."/>
            <person name="Zhang G."/>
            <person name="Qian W."/>
            <person name="Fan W."/>
        </authorList>
    </citation>
    <scope>NUCLEOTIDE SEQUENCE [LARGE SCALE GENOMIC DNA]</scope>
    <source>
        <strain evidence="7">SZHN2017</strain>
        <tissue evidence="7">Muscle</tissue>
    </source>
</reference>
<keyword evidence="2 3" id="KW-0040">ANK repeat</keyword>
<feature type="domain" description="SAM" evidence="6">
    <location>
        <begin position="850"/>
        <end position="916"/>
    </location>
</feature>
<evidence type="ECO:0000256" key="3">
    <source>
        <dbReference type="PROSITE-ProRule" id="PRU00023"/>
    </source>
</evidence>
<dbReference type="Pfam" id="PF00536">
    <property type="entry name" value="SAM_1"/>
    <property type="match status" value="2"/>
</dbReference>
<feature type="region of interest" description="Disordered" evidence="4">
    <location>
        <begin position="524"/>
        <end position="589"/>
    </location>
</feature>
<organism evidence="7 8">
    <name type="scientific">Pomacea canaliculata</name>
    <name type="common">Golden apple snail</name>
    <dbReference type="NCBI Taxonomy" id="400727"/>
    <lineage>
        <taxon>Eukaryota</taxon>
        <taxon>Metazoa</taxon>
        <taxon>Spiralia</taxon>
        <taxon>Lophotrochozoa</taxon>
        <taxon>Mollusca</taxon>
        <taxon>Gastropoda</taxon>
        <taxon>Caenogastropoda</taxon>
        <taxon>Architaenioglossa</taxon>
        <taxon>Ampullarioidea</taxon>
        <taxon>Ampullariidae</taxon>
        <taxon>Pomacea</taxon>
    </lineage>
</organism>
<dbReference type="InterPro" id="IPR013761">
    <property type="entry name" value="SAM/pointed_sf"/>
</dbReference>
<dbReference type="PANTHER" id="PTHR24174:SF1">
    <property type="entry name" value="IP14385P"/>
    <property type="match status" value="1"/>
</dbReference>
<dbReference type="OrthoDB" id="10039052at2759"/>